<organism evidence="2 3">
    <name type="scientific">Trichoderma citrinoviride</name>
    <dbReference type="NCBI Taxonomy" id="58853"/>
    <lineage>
        <taxon>Eukaryota</taxon>
        <taxon>Fungi</taxon>
        <taxon>Dikarya</taxon>
        <taxon>Ascomycota</taxon>
        <taxon>Pezizomycotina</taxon>
        <taxon>Sordariomycetes</taxon>
        <taxon>Hypocreomycetidae</taxon>
        <taxon>Hypocreales</taxon>
        <taxon>Hypocreaceae</taxon>
        <taxon>Trichoderma</taxon>
    </lineage>
</organism>
<dbReference type="AlphaFoldDB" id="A0A2T4AYY9"/>
<feature type="compositionally biased region" description="Low complexity" evidence="1">
    <location>
        <begin position="27"/>
        <end position="42"/>
    </location>
</feature>
<evidence type="ECO:0000313" key="3">
    <source>
        <dbReference type="Proteomes" id="UP000241546"/>
    </source>
</evidence>
<keyword evidence="3" id="KW-1185">Reference proteome</keyword>
<gene>
    <name evidence="2" type="ORF">BBK36DRAFT_1145073</name>
</gene>
<reference evidence="3" key="1">
    <citation type="submission" date="2016-07" db="EMBL/GenBank/DDBJ databases">
        <title>Multiple horizontal gene transfer events from other fungi enriched the ability of initially mycotrophic Trichoderma (Ascomycota) to feed on dead plant biomass.</title>
        <authorList>
            <consortium name="DOE Joint Genome Institute"/>
            <person name="Atanasova L."/>
            <person name="Chenthamara K."/>
            <person name="Zhang J."/>
            <person name="Grujic M."/>
            <person name="Henrissat B."/>
            <person name="Kuo A."/>
            <person name="Aerts A."/>
            <person name="Salamov A."/>
            <person name="Lipzen A."/>
            <person name="Labutti K."/>
            <person name="Barry K."/>
            <person name="Miao Y."/>
            <person name="Rahimi M.J."/>
            <person name="Shen Q."/>
            <person name="Grigoriev I.V."/>
            <person name="Kubicek C.P."/>
            <person name="Druzhinina I.S."/>
        </authorList>
    </citation>
    <scope>NUCLEOTIDE SEQUENCE [LARGE SCALE GENOMIC DNA]</scope>
    <source>
        <strain evidence="3">TUCIM 6016</strain>
    </source>
</reference>
<name>A0A2T4AYY9_9HYPO</name>
<dbReference type="RefSeq" id="XP_024745607.1">
    <property type="nucleotide sequence ID" value="XM_024893728.1"/>
</dbReference>
<sequence>MKRQAGAAVTATSEPTSRSAATPQSLAKPTSSPSTATSQQPKKQAKSSGDTSQASSQRSVEQASSQLQTVGSSHSTASSEQATPPTEQPSHSTRLPLVPDNPHLDRYAGKYIFTVEVAVSGYILWGRVDLGPLKGIFFLDERPEPHADGSTDGILIKWCGYAVETSEFIGDYMNGGWIMFYGDGKIEAFIDFDDLGFAGNRGSDGKAPGAVEKETLYKEWGDYQRNARLTSKKRWRDQWPWLIASMHLHRFTEIVSSPIHLPMSNFRGSCSQCVHSEYRVWMF</sequence>
<evidence type="ECO:0000256" key="1">
    <source>
        <dbReference type="SAM" id="MobiDB-lite"/>
    </source>
</evidence>
<evidence type="ECO:0000313" key="2">
    <source>
        <dbReference type="EMBL" id="PTB62287.1"/>
    </source>
</evidence>
<feature type="compositionally biased region" description="Polar residues" evidence="1">
    <location>
        <begin position="10"/>
        <end position="25"/>
    </location>
</feature>
<feature type="compositionally biased region" description="Polar residues" evidence="1">
    <location>
        <begin position="46"/>
        <end position="93"/>
    </location>
</feature>
<dbReference type="EMBL" id="KZ680224">
    <property type="protein sequence ID" value="PTB62287.1"/>
    <property type="molecule type" value="Genomic_DNA"/>
</dbReference>
<feature type="region of interest" description="Disordered" evidence="1">
    <location>
        <begin position="1"/>
        <end position="100"/>
    </location>
</feature>
<dbReference type="GeneID" id="36601846"/>
<protein>
    <submittedName>
        <fullName evidence="2">Uncharacterized protein</fullName>
    </submittedName>
</protein>
<accession>A0A2T4AYY9</accession>
<dbReference type="Proteomes" id="UP000241546">
    <property type="component" value="Unassembled WGS sequence"/>
</dbReference>
<proteinExistence type="predicted"/>